<dbReference type="GO" id="GO:0008295">
    <property type="term" value="P:spermidine biosynthetic process"/>
    <property type="evidence" value="ECO:0007669"/>
    <property type="project" value="UniProtKB-KW"/>
</dbReference>
<accession>A0A1F6H3Y0</accession>
<sequence>MEEVCMGSNWGKHVICDLYGCDLSTMTNAQHIKDFVKELVKQIDMIAFGETVVVHFGDNEKVEGFTMSQMIQTSMISAHFANHTKAIYLDVFSCKDFSSKTVVDLAGKWFKATSHIVHVIERK</sequence>
<evidence type="ECO:0000256" key="5">
    <source>
        <dbReference type="ARBA" id="ARBA00023115"/>
    </source>
</evidence>
<evidence type="ECO:0000256" key="3">
    <source>
        <dbReference type="ARBA" id="ARBA00022813"/>
    </source>
</evidence>
<protein>
    <recommendedName>
        <fullName evidence="12">S-adenosylmethionine decarboxylase</fullName>
    </recommendedName>
</protein>
<evidence type="ECO:0000256" key="4">
    <source>
        <dbReference type="ARBA" id="ARBA00023066"/>
    </source>
</evidence>
<gene>
    <name evidence="10" type="ORF">A2557_08900</name>
</gene>
<comment type="caution">
    <text evidence="10">The sequence shown here is derived from an EMBL/GenBank/DDBJ whole genome shotgun (WGS) entry which is preliminary data.</text>
</comment>
<keyword evidence="5" id="KW-0620">Polyamine biosynthesis</keyword>
<dbReference type="SUPFAM" id="SSF56276">
    <property type="entry name" value="S-adenosylmethionine decarboxylase"/>
    <property type="match status" value="1"/>
</dbReference>
<dbReference type="PANTHER" id="PTHR33866">
    <property type="entry name" value="S-ADENOSYLMETHIONINE DECARBOXYLASE PROENZYME"/>
    <property type="match status" value="1"/>
</dbReference>
<dbReference type="InterPro" id="IPR016067">
    <property type="entry name" value="S-AdoMet_deCO2ase_core"/>
</dbReference>
<evidence type="ECO:0000256" key="9">
    <source>
        <dbReference type="ARBA" id="ARBA00023317"/>
    </source>
</evidence>
<keyword evidence="9" id="KW-0670">Pyruvate</keyword>
<organism evidence="10 11">
    <name type="scientific">Candidatus Lambdaproteobacteria bacterium RIFOXYD2_FULL_56_26</name>
    <dbReference type="NCBI Taxonomy" id="1817773"/>
    <lineage>
        <taxon>Bacteria</taxon>
        <taxon>Pseudomonadati</taxon>
        <taxon>Pseudomonadota</taxon>
        <taxon>Candidatus Lambdaproteobacteria</taxon>
    </lineage>
</organism>
<dbReference type="Proteomes" id="UP000177583">
    <property type="component" value="Unassembled WGS sequence"/>
</dbReference>
<evidence type="ECO:0008006" key="12">
    <source>
        <dbReference type="Google" id="ProtNLM"/>
    </source>
</evidence>
<dbReference type="Pfam" id="PF02675">
    <property type="entry name" value="AdoMet_dc"/>
    <property type="match status" value="1"/>
</dbReference>
<dbReference type="EMBL" id="MFNF01000001">
    <property type="protein sequence ID" value="OGH05079.1"/>
    <property type="molecule type" value="Genomic_DNA"/>
</dbReference>
<evidence type="ECO:0000313" key="10">
    <source>
        <dbReference type="EMBL" id="OGH05079.1"/>
    </source>
</evidence>
<keyword evidence="8" id="KW-0704">Schiff base</keyword>
<comment type="cofactor">
    <cofactor evidence="1">
        <name>pyruvate</name>
        <dbReference type="ChEBI" id="CHEBI:15361"/>
    </cofactor>
</comment>
<keyword evidence="3" id="KW-0068">Autocatalytic cleavage</keyword>
<keyword evidence="7" id="KW-0456">Lyase</keyword>
<dbReference type="Gene3D" id="3.60.90.10">
    <property type="entry name" value="S-adenosylmethionine decarboxylase"/>
    <property type="match status" value="1"/>
</dbReference>
<dbReference type="InterPro" id="IPR003826">
    <property type="entry name" value="AdoMetDC_fam_prok"/>
</dbReference>
<evidence type="ECO:0000256" key="1">
    <source>
        <dbReference type="ARBA" id="ARBA00001928"/>
    </source>
</evidence>
<proteinExistence type="predicted"/>
<evidence type="ECO:0000256" key="6">
    <source>
        <dbReference type="ARBA" id="ARBA00023145"/>
    </source>
</evidence>
<dbReference type="GO" id="GO:0005829">
    <property type="term" value="C:cytosol"/>
    <property type="evidence" value="ECO:0007669"/>
    <property type="project" value="TreeGrafter"/>
</dbReference>
<evidence type="ECO:0000256" key="8">
    <source>
        <dbReference type="ARBA" id="ARBA00023270"/>
    </source>
</evidence>
<name>A0A1F6H3Y0_9PROT</name>
<evidence type="ECO:0000313" key="11">
    <source>
        <dbReference type="Proteomes" id="UP000177583"/>
    </source>
</evidence>
<dbReference type="AlphaFoldDB" id="A0A1F6H3Y0"/>
<evidence type="ECO:0000256" key="7">
    <source>
        <dbReference type="ARBA" id="ARBA00023239"/>
    </source>
</evidence>
<keyword evidence="4" id="KW-0745">Spermidine biosynthesis</keyword>
<dbReference type="GO" id="GO:0004014">
    <property type="term" value="F:adenosylmethionine decarboxylase activity"/>
    <property type="evidence" value="ECO:0007669"/>
    <property type="project" value="InterPro"/>
</dbReference>
<dbReference type="PANTHER" id="PTHR33866:SF2">
    <property type="entry name" value="S-ADENOSYLMETHIONINE DECARBOXYLASE PROENZYME"/>
    <property type="match status" value="1"/>
</dbReference>
<keyword evidence="6" id="KW-0865">Zymogen</keyword>
<keyword evidence="2" id="KW-0210">Decarboxylase</keyword>
<reference evidence="10 11" key="1">
    <citation type="journal article" date="2016" name="Nat. Commun.">
        <title>Thousands of microbial genomes shed light on interconnected biogeochemical processes in an aquifer system.</title>
        <authorList>
            <person name="Anantharaman K."/>
            <person name="Brown C.T."/>
            <person name="Hug L.A."/>
            <person name="Sharon I."/>
            <person name="Castelle C.J."/>
            <person name="Probst A.J."/>
            <person name="Thomas B.C."/>
            <person name="Singh A."/>
            <person name="Wilkins M.J."/>
            <person name="Karaoz U."/>
            <person name="Brodie E.L."/>
            <person name="Williams K.H."/>
            <person name="Hubbard S.S."/>
            <person name="Banfield J.F."/>
        </authorList>
    </citation>
    <scope>NUCLEOTIDE SEQUENCE [LARGE SCALE GENOMIC DNA]</scope>
</reference>
<evidence type="ECO:0000256" key="2">
    <source>
        <dbReference type="ARBA" id="ARBA00022793"/>
    </source>
</evidence>